<dbReference type="Pfam" id="PF01035">
    <property type="entry name" value="DNA_binding_1"/>
    <property type="match status" value="1"/>
</dbReference>
<dbReference type="SUPFAM" id="SSF46767">
    <property type="entry name" value="Methylated DNA-protein cysteine methyltransferase, C-terminal domain"/>
    <property type="match status" value="1"/>
</dbReference>
<dbReference type="PROSITE" id="PS00374">
    <property type="entry name" value="MGMT"/>
    <property type="match status" value="1"/>
</dbReference>
<dbReference type="RefSeq" id="WP_123303423.1">
    <property type="nucleotide sequence ID" value="NZ_RKHK01000001.1"/>
</dbReference>
<dbReference type="Proteomes" id="UP000280668">
    <property type="component" value="Unassembled WGS sequence"/>
</dbReference>
<keyword evidence="9" id="KW-1185">Reference proteome</keyword>
<proteinExistence type="predicted"/>
<evidence type="ECO:0000256" key="6">
    <source>
        <dbReference type="ARBA" id="ARBA00049348"/>
    </source>
</evidence>
<gene>
    <name evidence="8" type="ORF">EDD31_1283</name>
</gene>
<dbReference type="OrthoDB" id="9802228at2"/>
<reference evidence="8 9" key="1">
    <citation type="submission" date="2018-11" db="EMBL/GenBank/DDBJ databases">
        <title>Sequencing the genomes of 1000 actinobacteria strains.</title>
        <authorList>
            <person name="Klenk H.-P."/>
        </authorList>
    </citation>
    <scope>NUCLEOTIDE SEQUENCE [LARGE SCALE GENOMIC DNA]</scope>
    <source>
        <strain evidence="8 9">DSM 11294</strain>
    </source>
</reference>
<dbReference type="InterPro" id="IPR001497">
    <property type="entry name" value="MethylDNA_cys_MeTrfase_AS"/>
</dbReference>
<dbReference type="InterPro" id="IPR036388">
    <property type="entry name" value="WH-like_DNA-bd_sf"/>
</dbReference>
<keyword evidence="2 8" id="KW-0489">Methyltransferase</keyword>
<evidence type="ECO:0000256" key="3">
    <source>
        <dbReference type="ARBA" id="ARBA00022679"/>
    </source>
</evidence>
<dbReference type="PANTHER" id="PTHR10815:SF13">
    <property type="entry name" value="METHYLATED-DNA--PROTEIN-CYSTEINE METHYLTRANSFERASE"/>
    <property type="match status" value="1"/>
</dbReference>
<comment type="caution">
    <text evidence="8">The sequence shown here is derived from an EMBL/GenBank/DDBJ whole genome shotgun (WGS) entry which is preliminary data.</text>
</comment>
<keyword evidence="5" id="KW-0234">DNA repair</keyword>
<dbReference type="GO" id="GO:0006281">
    <property type="term" value="P:DNA repair"/>
    <property type="evidence" value="ECO:0007669"/>
    <property type="project" value="UniProtKB-KW"/>
</dbReference>
<name>A0A3N2BCD8_9MICO</name>
<evidence type="ECO:0000256" key="5">
    <source>
        <dbReference type="ARBA" id="ARBA00023204"/>
    </source>
</evidence>
<evidence type="ECO:0000259" key="7">
    <source>
        <dbReference type="Pfam" id="PF01035"/>
    </source>
</evidence>
<keyword evidence="4" id="KW-0227">DNA damage</keyword>
<protein>
    <submittedName>
        <fullName evidence="8">Methylated-DNA-[protein]-cysteine S-methyltransferase</fullName>
    </submittedName>
</protein>
<dbReference type="AlphaFoldDB" id="A0A3N2BCD8"/>
<dbReference type="PANTHER" id="PTHR10815">
    <property type="entry name" value="METHYLATED-DNA--PROTEIN-CYSTEINE METHYLTRANSFERASE"/>
    <property type="match status" value="1"/>
</dbReference>
<evidence type="ECO:0000256" key="1">
    <source>
        <dbReference type="ARBA" id="ARBA00001286"/>
    </source>
</evidence>
<dbReference type="CDD" id="cd06445">
    <property type="entry name" value="ATase"/>
    <property type="match status" value="1"/>
</dbReference>
<sequence>MIHSLTMATPDGPFTIIGTRDHVLASGWTTETRELLALIHPELRPSQAPDDQHVLADARAAVEAYYAGDPGAPSRIPVHQRSTAGREHAWEVLRAVAPGSPLTYAQYADHCGTPTAVRAAAGACARNATALFVPCHRIIRSDGTLGGFRYGLEIKRSLLEREAVAS</sequence>
<dbReference type="NCBIfam" id="TIGR00589">
    <property type="entry name" value="ogt"/>
    <property type="match status" value="1"/>
</dbReference>
<feature type="domain" description="Methylated-DNA-[protein]-cysteine S-methyltransferase DNA binding" evidence="7">
    <location>
        <begin position="87"/>
        <end position="164"/>
    </location>
</feature>
<comment type="catalytic activity">
    <reaction evidence="6">
        <text>a 6-O-methyl-2'-deoxyguanosine in DNA + L-cysteinyl-[protein] = S-methyl-L-cysteinyl-[protein] + a 2'-deoxyguanosine in DNA</text>
        <dbReference type="Rhea" id="RHEA:24000"/>
        <dbReference type="Rhea" id="RHEA-COMP:10131"/>
        <dbReference type="Rhea" id="RHEA-COMP:10132"/>
        <dbReference type="Rhea" id="RHEA-COMP:11367"/>
        <dbReference type="Rhea" id="RHEA-COMP:11368"/>
        <dbReference type="ChEBI" id="CHEBI:29950"/>
        <dbReference type="ChEBI" id="CHEBI:82612"/>
        <dbReference type="ChEBI" id="CHEBI:85445"/>
        <dbReference type="ChEBI" id="CHEBI:85448"/>
        <dbReference type="EC" id="2.1.1.63"/>
    </reaction>
</comment>
<dbReference type="InterPro" id="IPR014048">
    <property type="entry name" value="MethylDNA_cys_MeTrfase_DNA-bd"/>
</dbReference>
<dbReference type="EMBL" id="RKHK01000001">
    <property type="protein sequence ID" value="ROR72921.1"/>
    <property type="molecule type" value="Genomic_DNA"/>
</dbReference>
<accession>A0A3N2BCD8</accession>
<evidence type="ECO:0000313" key="8">
    <source>
        <dbReference type="EMBL" id="ROR72921.1"/>
    </source>
</evidence>
<organism evidence="8 9">
    <name type="scientific">Bogoriella caseilytica</name>
    <dbReference type="NCBI Taxonomy" id="56055"/>
    <lineage>
        <taxon>Bacteria</taxon>
        <taxon>Bacillati</taxon>
        <taxon>Actinomycetota</taxon>
        <taxon>Actinomycetes</taxon>
        <taxon>Micrococcales</taxon>
        <taxon>Bogoriellaceae</taxon>
        <taxon>Bogoriella</taxon>
    </lineage>
</organism>
<dbReference type="InterPro" id="IPR036217">
    <property type="entry name" value="MethylDNA_cys_MeTrfase_DNAb"/>
</dbReference>
<evidence type="ECO:0000313" key="9">
    <source>
        <dbReference type="Proteomes" id="UP000280668"/>
    </source>
</evidence>
<dbReference type="Gene3D" id="1.10.10.10">
    <property type="entry name" value="Winged helix-like DNA-binding domain superfamily/Winged helix DNA-binding domain"/>
    <property type="match status" value="1"/>
</dbReference>
<keyword evidence="3 8" id="KW-0808">Transferase</keyword>
<dbReference type="GO" id="GO:0032259">
    <property type="term" value="P:methylation"/>
    <property type="evidence" value="ECO:0007669"/>
    <property type="project" value="UniProtKB-KW"/>
</dbReference>
<dbReference type="GO" id="GO:0003908">
    <property type="term" value="F:methylated-DNA-[protein]-cysteine S-methyltransferase activity"/>
    <property type="evidence" value="ECO:0007669"/>
    <property type="project" value="UniProtKB-EC"/>
</dbReference>
<evidence type="ECO:0000256" key="4">
    <source>
        <dbReference type="ARBA" id="ARBA00022763"/>
    </source>
</evidence>
<evidence type="ECO:0000256" key="2">
    <source>
        <dbReference type="ARBA" id="ARBA00022603"/>
    </source>
</evidence>
<comment type="catalytic activity">
    <reaction evidence="1">
        <text>a 4-O-methyl-thymidine in DNA + L-cysteinyl-[protein] = a thymidine in DNA + S-methyl-L-cysteinyl-[protein]</text>
        <dbReference type="Rhea" id="RHEA:53428"/>
        <dbReference type="Rhea" id="RHEA-COMP:10131"/>
        <dbReference type="Rhea" id="RHEA-COMP:10132"/>
        <dbReference type="Rhea" id="RHEA-COMP:13555"/>
        <dbReference type="Rhea" id="RHEA-COMP:13556"/>
        <dbReference type="ChEBI" id="CHEBI:29950"/>
        <dbReference type="ChEBI" id="CHEBI:82612"/>
        <dbReference type="ChEBI" id="CHEBI:137386"/>
        <dbReference type="ChEBI" id="CHEBI:137387"/>
        <dbReference type="EC" id="2.1.1.63"/>
    </reaction>
</comment>